<name>A0A0N9QQ33_9VIRU</name>
<reference evidence="2 3" key="1">
    <citation type="journal article" date="2015" name="Genome Announc.">
        <title>The 474-Kilobase-Pair Complete Genome Sequence of CeV-01B, a Virus Infecting Haptolina (Chrysochromulina) ericina (Prymnesiophyceae).</title>
        <authorList>
            <person name="Gallot-Lavallee L."/>
            <person name="Pagarete A."/>
            <person name="Legendre M."/>
            <person name="Santini S."/>
            <person name="Sandaa R.A."/>
            <person name="Himmelbauer H."/>
            <person name="Ogata H."/>
            <person name="Bratbak G."/>
            <person name="Claverie J.M."/>
        </authorList>
    </citation>
    <scope>NUCLEOTIDE SEQUENCE [LARGE SCALE GENOMIC DNA]</scope>
    <source>
        <strain evidence="2">CeV-01B</strain>
    </source>
</reference>
<evidence type="ECO:0000313" key="2">
    <source>
        <dbReference type="EMBL" id="ALH22991.1"/>
    </source>
</evidence>
<dbReference type="EMBL" id="KT820662">
    <property type="protein sequence ID" value="ALH22991.1"/>
    <property type="molecule type" value="Genomic_DNA"/>
</dbReference>
<organism evidence="2 3">
    <name type="scientific">Chrysochromulina ericina virus CeV-01B</name>
    <dbReference type="NCBI Taxonomy" id="3070830"/>
    <lineage>
        <taxon>Viruses</taxon>
        <taxon>Varidnaviria</taxon>
        <taxon>Bamfordvirae</taxon>
        <taxon>Nucleocytoviricota</taxon>
        <taxon>Megaviricetes</taxon>
        <taxon>Imitervirales</taxon>
        <taxon>Mesomimiviridae</taxon>
        <taxon>Tethysvirus</taxon>
        <taxon>Tethysvirus raunefjordenense</taxon>
    </lineage>
</organism>
<protein>
    <submittedName>
        <fullName evidence="2">Uncharacterized protein</fullName>
    </submittedName>
</protein>
<proteinExistence type="predicted"/>
<accession>A0A0N9QQ33</accession>
<evidence type="ECO:0000313" key="3">
    <source>
        <dbReference type="Proteomes" id="UP000203826"/>
    </source>
</evidence>
<dbReference type="KEGG" id="vg:26048952"/>
<keyword evidence="3" id="KW-1185">Reference proteome</keyword>
<feature type="transmembrane region" description="Helical" evidence="1">
    <location>
        <begin position="309"/>
        <end position="328"/>
    </location>
</feature>
<gene>
    <name evidence="2" type="ORF">ceV_085</name>
</gene>
<keyword evidence="1" id="KW-0812">Transmembrane</keyword>
<dbReference type="Proteomes" id="UP000203826">
    <property type="component" value="Segment"/>
</dbReference>
<keyword evidence="1" id="KW-0472">Membrane</keyword>
<feature type="transmembrane region" description="Helical" evidence="1">
    <location>
        <begin position="225"/>
        <end position="245"/>
    </location>
</feature>
<keyword evidence="1" id="KW-1133">Transmembrane helix</keyword>
<evidence type="ECO:0000256" key="1">
    <source>
        <dbReference type="SAM" id="Phobius"/>
    </source>
</evidence>
<feature type="transmembrane region" description="Helical" evidence="1">
    <location>
        <begin position="188"/>
        <end position="213"/>
    </location>
</feature>
<feature type="transmembrane region" description="Helical" evidence="1">
    <location>
        <begin position="35"/>
        <end position="60"/>
    </location>
</feature>
<sequence>MNYFDKQNETDTIKEGYENKDEPKIKKKDSQVLKIVLHVLKLIIIVVLFFIFNGSIVFLIKEASDAVLNKILPSECEEPPYGSRKVHPCKDPEGWTAAATKKIIKLLEEGEDLPNYVQDEQSKDNIGNNCNIDASYPYKWYRKDPDDVLHNYVNWFLNSLARTQTNLHGNIKGFMKWLNSTRFSTNSILIVISLIILVLVLPIIKLYTLFSLIIRQITTFWKHGIFAMILIIITGLFIGTLDIIISSFNTLKIFFELAIKPLFNSEQRELIMNIVKGENVVIGYILGFMFLQILYKIKMNKHIEKPVKIIPTVIFYLILIIHLIKYIYSLFSKIGGNESNKCI</sequence>
<feature type="transmembrane region" description="Helical" evidence="1">
    <location>
        <begin position="280"/>
        <end position="297"/>
    </location>
</feature>